<sequence length="322" mass="36262">MNSASDPICRHKVALTKTLIEDNKRIIISQNRNQNAPIVEGKLINYGVPNSFTLYGGRSTELLNSHVIAPTVASVIITVVLEGKLSFGYDNLDFNLNGEQQAEAVMVNLSHAAHFRRSIAKDNQLAKVNLILHPQWITSRIGKADQANEFFSGHLNHIRIPVSAALKHLVEQVLDSEDEQNLASHIKLESLSLRILSEMFAHLDQQRRVECQPSKVLKKYSRIDEIINYIEAHLEESLTLQHIAAQFSMSSSNLQKRFRDHLGLTVNSYIRSRRLRIAKQHLEQGLVTITEAAYEAGYKHPANFTNAFKKTFGFPPTVAVKP</sequence>
<dbReference type="PANTHER" id="PTHR47893">
    <property type="entry name" value="REGULATORY PROTEIN PCHR"/>
    <property type="match status" value="1"/>
</dbReference>
<dbReference type="PROSITE" id="PS01124">
    <property type="entry name" value="HTH_ARAC_FAMILY_2"/>
    <property type="match status" value="1"/>
</dbReference>
<evidence type="ECO:0000256" key="3">
    <source>
        <dbReference type="ARBA" id="ARBA00023163"/>
    </source>
</evidence>
<dbReference type="GO" id="GO:0043565">
    <property type="term" value="F:sequence-specific DNA binding"/>
    <property type="evidence" value="ECO:0007669"/>
    <property type="project" value="InterPro"/>
</dbReference>
<keyword evidence="6" id="KW-1185">Reference proteome</keyword>
<evidence type="ECO:0000313" key="5">
    <source>
        <dbReference type="EMBL" id="AIW22235.1"/>
    </source>
</evidence>
<dbReference type="Proteomes" id="UP000030081">
    <property type="component" value="Chromosome 2"/>
</dbReference>
<dbReference type="SMART" id="SM00342">
    <property type="entry name" value="HTH_ARAC"/>
    <property type="match status" value="1"/>
</dbReference>
<keyword evidence="3" id="KW-0804">Transcription</keyword>
<evidence type="ECO:0000259" key="4">
    <source>
        <dbReference type="PROSITE" id="PS01124"/>
    </source>
</evidence>
<evidence type="ECO:0000256" key="1">
    <source>
        <dbReference type="ARBA" id="ARBA00023015"/>
    </source>
</evidence>
<keyword evidence="2" id="KW-0238">DNA-binding</keyword>
<dbReference type="EMBL" id="CP009618">
    <property type="protein sequence ID" value="AIW22235.1"/>
    <property type="molecule type" value="Genomic_DNA"/>
</dbReference>
<evidence type="ECO:0000256" key="2">
    <source>
        <dbReference type="ARBA" id="ARBA00023125"/>
    </source>
</evidence>
<evidence type="ECO:0000313" key="6">
    <source>
        <dbReference type="Proteomes" id="UP000030081"/>
    </source>
</evidence>
<dbReference type="SUPFAM" id="SSF46689">
    <property type="entry name" value="Homeodomain-like"/>
    <property type="match status" value="2"/>
</dbReference>
<dbReference type="KEGG" id="vcy:IX92_21415"/>
<gene>
    <name evidence="5" type="ORF">IX92_21415</name>
</gene>
<dbReference type="InterPro" id="IPR018062">
    <property type="entry name" value="HTH_AraC-typ_CS"/>
</dbReference>
<dbReference type="InterPro" id="IPR009057">
    <property type="entry name" value="Homeodomain-like_sf"/>
</dbReference>
<dbReference type="Gene3D" id="1.10.10.60">
    <property type="entry name" value="Homeodomain-like"/>
    <property type="match status" value="2"/>
</dbReference>
<dbReference type="GO" id="GO:0003700">
    <property type="term" value="F:DNA-binding transcription factor activity"/>
    <property type="evidence" value="ECO:0007669"/>
    <property type="project" value="InterPro"/>
</dbReference>
<dbReference type="PROSITE" id="PS00041">
    <property type="entry name" value="HTH_ARAC_FAMILY_1"/>
    <property type="match status" value="1"/>
</dbReference>
<dbReference type="AlphaFoldDB" id="A0AAN0W014"/>
<dbReference type="InterPro" id="IPR018060">
    <property type="entry name" value="HTH_AraC"/>
</dbReference>
<accession>A0AAN0W014</accession>
<proteinExistence type="predicted"/>
<feature type="domain" description="HTH araC/xylS-type" evidence="4">
    <location>
        <begin position="224"/>
        <end position="322"/>
    </location>
</feature>
<reference evidence="5 6" key="1">
    <citation type="submission" date="2014-10" db="EMBL/GenBank/DDBJ databases">
        <title>The Complete Genome Sequence for the Shellfish Pathogen Vibrio coralliilyticus RE98 Isolated from a Shellfish Hatchery.</title>
        <authorList>
            <person name="Richards G.P."/>
            <person name="Bono J.L."/>
            <person name="Watson M.A."/>
            <person name="Needleman D.S."/>
        </authorList>
    </citation>
    <scope>NUCLEOTIDE SEQUENCE [LARGE SCALE GENOMIC DNA]</scope>
    <source>
        <strain evidence="5 6">RE98</strain>
    </source>
</reference>
<protein>
    <submittedName>
        <fullName evidence="5">AraC family transcriptional regulator</fullName>
    </submittedName>
</protein>
<dbReference type="InterPro" id="IPR053142">
    <property type="entry name" value="PchR_regulatory_protein"/>
</dbReference>
<dbReference type="Pfam" id="PF12833">
    <property type="entry name" value="HTH_18"/>
    <property type="match status" value="1"/>
</dbReference>
<organism evidence="5 6">
    <name type="scientific">Vibrio coralliilyticus</name>
    <dbReference type="NCBI Taxonomy" id="190893"/>
    <lineage>
        <taxon>Bacteria</taxon>
        <taxon>Pseudomonadati</taxon>
        <taxon>Pseudomonadota</taxon>
        <taxon>Gammaproteobacteria</taxon>
        <taxon>Vibrionales</taxon>
        <taxon>Vibrionaceae</taxon>
        <taxon>Vibrio</taxon>
    </lineage>
</organism>
<name>A0AAN0W014_9VIBR</name>
<dbReference type="PANTHER" id="PTHR47893:SF1">
    <property type="entry name" value="REGULATORY PROTEIN PCHR"/>
    <property type="match status" value="1"/>
</dbReference>
<keyword evidence="1" id="KW-0805">Transcription regulation</keyword>